<dbReference type="CDD" id="cd01672">
    <property type="entry name" value="TMPK"/>
    <property type="match status" value="1"/>
</dbReference>
<comment type="catalytic activity">
    <reaction evidence="8">
        <text>dTMP + ATP = dTDP + ADP</text>
        <dbReference type="Rhea" id="RHEA:13517"/>
        <dbReference type="ChEBI" id="CHEBI:30616"/>
        <dbReference type="ChEBI" id="CHEBI:58369"/>
        <dbReference type="ChEBI" id="CHEBI:63528"/>
        <dbReference type="ChEBI" id="CHEBI:456216"/>
        <dbReference type="EC" id="2.7.4.9"/>
    </reaction>
</comment>
<evidence type="ECO:0000256" key="7">
    <source>
        <dbReference type="ARBA" id="ARBA00022840"/>
    </source>
</evidence>
<keyword evidence="7" id="KW-0067">ATP-binding</keyword>
<sequence>MKQGLFITFEGADGTGKTTQIAKIASWLREQGYEVVCTREPGGTKAAERIRELVLDAELSISHKTETLLYLAARADHIAQLIKPALEAGKIVLCDRFSDSTFVYQGSGRGVELETLRMLDDFATSNLHPDLTILLDGEPEELAIRRNARGVVDRFELEGLGFQKKIREAFLALAASEPARIHVIDALQAEEGVTEEIFADLQRLLVK</sequence>
<dbReference type="EC" id="2.7.4.9" evidence="2"/>
<dbReference type="FunFam" id="3.40.50.300:FF:000225">
    <property type="entry name" value="Thymidylate kinase"/>
    <property type="match status" value="1"/>
</dbReference>
<dbReference type="AlphaFoldDB" id="A0A644ZHB2"/>
<dbReference type="InterPro" id="IPR018094">
    <property type="entry name" value="Thymidylate_kinase"/>
</dbReference>
<evidence type="ECO:0000256" key="3">
    <source>
        <dbReference type="ARBA" id="ARBA00022679"/>
    </source>
</evidence>
<gene>
    <name evidence="10" type="primary">tmk_18</name>
    <name evidence="10" type="ORF">SDC9_85914</name>
</gene>
<organism evidence="10">
    <name type="scientific">bioreactor metagenome</name>
    <dbReference type="NCBI Taxonomy" id="1076179"/>
    <lineage>
        <taxon>unclassified sequences</taxon>
        <taxon>metagenomes</taxon>
        <taxon>ecological metagenomes</taxon>
    </lineage>
</organism>
<keyword evidence="5" id="KW-0547">Nucleotide-binding</keyword>
<dbReference type="Pfam" id="PF02223">
    <property type="entry name" value="Thymidylate_kin"/>
    <property type="match status" value="1"/>
</dbReference>
<dbReference type="PROSITE" id="PS01331">
    <property type="entry name" value="THYMIDYLATE_KINASE"/>
    <property type="match status" value="1"/>
</dbReference>
<evidence type="ECO:0000256" key="4">
    <source>
        <dbReference type="ARBA" id="ARBA00022727"/>
    </source>
</evidence>
<dbReference type="GO" id="GO:0006233">
    <property type="term" value="P:dTDP biosynthetic process"/>
    <property type="evidence" value="ECO:0007669"/>
    <property type="project" value="InterPro"/>
</dbReference>
<feature type="domain" description="Thymidylate kinase-like" evidence="9">
    <location>
        <begin position="9"/>
        <end position="197"/>
    </location>
</feature>
<evidence type="ECO:0000259" key="9">
    <source>
        <dbReference type="Pfam" id="PF02223"/>
    </source>
</evidence>
<dbReference type="Gene3D" id="3.40.50.300">
    <property type="entry name" value="P-loop containing nucleotide triphosphate hydrolases"/>
    <property type="match status" value="1"/>
</dbReference>
<comment type="caution">
    <text evidence="10">The sequence shown here is derived from an EMBL/GenBank/DDBJ whole genome shotgun (WGS) entry which is preliminary data.</text>
</comment>
<keyword evidence="6 10" id="KW-0418">Kinase</keyword>
<dbReference type="SUPFAM" id="SSF52540">
    <property type="entry name" value="P-loop containing nucleoside triphosphate hydrolases"/>
    <property type="match status" value="1"/>
</dbReference>
<evidence type="ECO:0000313" key="10">
    <source>
        <dbReference type="EMBL" id="MPM39281.1"/>
    </source>
</evidence>
<evidence type="ECO:0000256" key="2">
    <source>
        <dbReference type="ARBA" id="ARBA00012980"/>
    </source>
</evidence>
<dbReference type="GO" id="GO:0006235">
    <property type="term" value="P:dTTP biosynthetic process"/>
    <property type="evidence" value="ECO:0007669"/>
    <property type="project" value="TreeGrafter"/>
</dbReference>
<name>A0A644ZHB2_9ZZZZ</name>
<dbReference type="InterPro" id="IPR039430">
    <property type="entry name" value="Thymidylate_kin-like_dom"/>
</dbReference>
<protein>
    <recommendedName>
        <fullName evidence="2">dTMP kinase</fullName>
        <ecNumber evidence="2">2.7.4.9</ecNumber>
    </recommendedName>
</protein>
<dbReference type="InterPro" id="IPR018095">
    <property type="entry name" value="Thymidylate_kin_CS"/>
</dbReference>
<evidence type="ECO:0000256" key="5">
    <source>
        <dbReference type="ARBA" id="ARBA00022741"/>
    </source>
</evidence>
<dbReference type="PANTHER" id="PTHR10344">
    <property type="entry name" value="THYMIDYLATE KINASE"/>
    <property type="match status" value="1"/>
</dbReference>
<keyword evidence="3 10" id="KW-0808">Transferase</keyword>
<evidence type="ECO:0000256" key="8">
    <source>
        <dbReference type="ARBA" id="ARBA00048743"/>
    </source>
</evidence>
<dbReference type="GO" id="GO:0005829">
    <property type="term" value="C:cytosol"/>
    <property type="evidence" value="ECO:0007669"/>
    <property type="project" value="TreeGrafter"/>
</dbReference>
<dbReference type="GO" id="GO:0004798">
    <property type="term" value="F:dTMP kinase activity"/>
    <property type="evidence" value="ECO:0007669"/>
    <property type="project" value="UniProtKB-EC"/>
</dbReference>
<dbReference type="PANTHER" id="PTHR10344:SF4">
    <property type="entry name" value="UMP-CMP KINASE 2, MITOCHONDRIAL"/>
    <property type="match status" value="1"/>
</dbReference>
<dbReference type="InterPro" id="IPR027417">
    <property type="entry name" value="P-loop_NTPase"/>
</dbReference>
<comment type="similarity">
    <text evidence="1">Belongs to the thymidylate kinase family.</text>
</comment>
<proteinExistence type="inferred from homology"/>
<dbReference type="HAMAP" id="MF_00165">
    <property type="entry name" value="Thymidylate_kinase"/>
    <property type="match status" value="1"/>
</dbReference>
<dbReference type="EMBL" id="VSSQ01008587">
    <property type="protein sequence ID" value="MPM39281.1"/>
    <property type="molecule type" value="Genomic_DNA"/>
</dbReference>
<dbReference type="NCBIfam" id="TIGR00041">
    <property type="entry name" value="DTMP_kinase"/>
    <property type="match status" value="1"/>
</dbReference>
<evidence type="ECO:0000256" key="6">
    <source>
        <dbReference type="ARBA" id="ARBA00022777"/>
    </source>
</evidence>
<dbReference type="GO" id="GO:0005524">
    <property type="term" value="F:ATP binding"/>
    <property type="evidence" value="ECO:0007669"/>
    <property type="project" value="UniProtKB-KW"/>
</dbReference>
<evidence type="ECO:0000256" key="1">
    <source>
        <dbReference type="ARBA" id="ARBA00009776"/>
    </source>
</evidence>
<keyword evidence="4" id="KW-0545">Nucleotide biosynthesis</keyword>
<accession>A0A644ZHB2</accession>
<reference evidence="10" key="1">
    <citation type="submission" date="2019-08" db="EMBL/GenBank/DDBJ databases">
        <authorList>
            <person name="Kucharzyk K."/>
            <person name="Murdoch R.W."/>
            <person name="Higgins S."/>
            <person name="Loffler F."/>
        </authorList>
    </citation>
    <scope>NUCLEOTIDE SEQUENCE</scope>
</reference>
<dbReference type="GO" id="GO:0006227">
    <property type="term" value="P:dUDP biosynthetic process"/>
    <property type="evidence" value="ECO:0007669"/>
    <property type="project" value="TreeGrafter"/>
</dbReference>